<dbReference type="EMBL" id="AUZX01014563">
    <property type="protein sequence ID" value="EQD31859.1"/>
    <property type="molecule type" value="Genomic_DNA"/>
</dbReference>
<dbReference type="Gene3D" id="3.40.50.620">
    <property type="entry name" value="HUPs"/>
    <property type="match status" value="1"/>
</dbReference>
<evidence type="ECO:0000259" key="2">
    <source>
        <dbReference type="Pfam" id="PF01747"/>
    </source>
</evidence>
<dbReference type="InterPro" id="IPR025980">
    <property type="entry name" value="ATP-Sase_PUA-like_dom"/>
</dbReference>
<comment type="caution">
    <text evidence="4">The sequence shown here is derived from an EMBL/GenBank/DDBJ whole genome shotgun (WGS) entry which is preliminary data.</text>
</comment>
<gene>
    <name evidence="4" type="ORF">B1A_19724</name>
</gene>
<accession>T0ZT68</accession>
<evidence type="ECO:0000313" key="4">
    <source>
        <dbReference type="EMBL" id="EQD31859.1"/>
    </source>
</evidence>
<feature type="domain" description="Sulphate adenylyltransferase catalytic" evidence="2">
    <location>
        <begin position="120"/>
        <end position="254"/>
    </location>
</feature>
<reference evidence="4" key="2">
    <citation type="journal article" date="2014" name="ISME J.">
        <title>Microbial stratification in low pH oxic and suboxic macroscopic growths along an acid mine drainage.</title>
        <authorList>
            <person name="Mendez-Garcia C."/>
            <person name="Mesa V."/>
            <person name="Sprenger R.R."/>
            <person name="Richter M."/>
            <person name="Diez M.S."/>
            <person name="Solano J."/>
            <person name="Bargiela R."/>
            <person name="Golyshina O.V."/>
            <person name="Manteca A."/>
            <person name="Ramos J.L."/>
            <person name="Gallego J.R."/>
            <person name="Llorente I."/>
            <person name="Martins Dos Santos V.A."/>
            <person name="Jensen O.N."/>
            <person name="Pelaez A.I."/>
            <person name="Sanchez J."/>
            <person name="Ferrer M."/>
        </authorList>
    </citation>
    <scope>NUCLEOTIDE SEQUENCE</scope>
</reference>
<dbReference type="Pfam" id="PF14306">
    <property type="entry name" value="PUA_2"/>
    <property type="match status" value="1"/>
</dbReference>
<proteinExistence type="predicted"/>
<sequence length="265" mass="29576">TPLEGFMGHDDWRGSCADMRLTSGVFWPIPITLPVPTELADRIRVGEDVALTDGRSGEVLAILKVEEKYTIDKDIEADHVYRTRDTRHPGVVKLLQQGGVNLAGRVLALSEGEYPARYPQLYIRPTESRALFLEKGWSRVAAFQTRNPMHRSHEYLAKIAIEVLDGVFIHQVLGELKPGDIPAEVRTRAVRAMVDNYFQAGTVIQAGYPIEMRYAGPREALLHALIRQNFGCSHLIVGRDHAGVGDYYGPFDGPAHLRSIVGRRP</sequence>
<evidence type="ECO:0000259" key="3">
    <source>
        <dbReference type="Pfam" id="PF14306"/>
    </source>
</evidence>
<name>T0ZT68_9ZZZZ</name>
<dbReference type="Pfam" id="PF01747">
    <property type="entry name" value="ATP-sulfurylase"/>
    <property type="match status" value="1"/>
</dbReference>
<dbReference type="InterPro" id="IPR014729">
    <property type="entry name" value="Rossmann-like_a/b/a_fold"/>
</dbReference>
<dbReference type="SUPFAM" id="SSF88697">
    <property type="entry name" value="PUA domain-like"/>
    <property type="match status" value="1"/>
</dbReference>
<feature type="non-terminal residue" evidence="4">
    <location>
        <position position="1"/>
    </location>
</feature>
<reference evidence="4" key="1">
    <citation type="submission" date="2013-08" db="EMBL/GenBank/DDBJ databases">
        <authorList>
            <person name="Mendez C."/>
            <person name="Richter M."/>
            <person name="Ferrer M."/>
            <person name="Sanchez J."/>
        </authorList>
    </citation>
    <scope>NUCLEOTIDE SEQUENCE</scope>
</reference>
<dbReference type="InterPro" id="IPR024951">
    <property type="entry name" value="Sulfurylase_cat_dom"/>
</dbReference>
<organism evidence="4">
    <name type="scientific">mine drainage metagenome</name>
    <dbReference type="NCBI Taxonomy" id="410659"/>
    <lineage>
        <taxon>unclassified sequences</taxon>
        <taxon>metagenomes</taxon>
        <taxon>ecological metagenomes</taxon>
    </lineage>
</organism>
<dbReference type="SUPFAM" id="SSF52374">
    <property type="entry name" value="Nucleotidylyl transferase"/>
    <property type="match status" value="1"/>
</dbReference>
<evidence type="ECO:0000256" key="1">
    <source>
        <dbReference type="ARBA" id="ARBA00005048"/>
    </source>
</evidence>
<comment type="pathway">
    <text evidence="1">Sulfur metabolism; hydrogen sulfide biosynthesis; sulfite from sulfate: step 1/3.</text>
</comment>
<dbReference type="Gene3D" id="3.10.400.10">
    <property type="entry name" value="Sulfate adenylyltransferase"/>
    <property type="match status" value="1"/>
</dbReference>
<dbReference type="PANTHER" id="PTHR43509">
    <property type="match status" value="1"/>
</dbReference>
<feature type="domain" description="ATP-sulfurylase PUA-like" evidence="3">
    <location>
        <begin position="1"/>
        <end position="110"/>
    </location>
</feature>
<dbReference type="GO" id="GO:0004781">
    <property type="term" value="F:sulfate adenylyltransferase (ATP) activity"/>
    <property type="evidence" value="ECO:0007669"/>
    <property type="project" value="InterPro"/>
</dbReference>
<dbReference type="PANTHER" id="PTHR43509:SF1">
    <property type="entry name" value="SULFATE ADENYLYLTRANSFERASE"/>
    <property type="match status" value="1"/>
</dbReference>
<dbReference type="EC" id="2.7.-.-" evidence="4"/>
<dbReference type="AlphaFoldDB" id="T0ZT68"/>
<keyword evidence="4" id="KW-0808">Transferase</keyword>
<dbReference type="InterPro" id="IPR015947">
    <property type="entry name" value="PUA-like_sf"/>
</dbReference>
<protein>
    <submittedName>
        <fullName evidence="4">ATP-sulfurylase domain protein</fullName>
        <ecNumber evidence="4">2.7.-.-</ecNumber>
    </submittedName>
</protein>